<organism evidence="2 3">
    <name type="scientific">Dyella dinghuensis</name>
    <dbReference type="NCBI Taxonomy" id="1920169"/>
    <lineage>
        <taxon>Bacteria</taxon>
        <taxon>Pseudomonadati</taxon>
        <taxon>Pseudomonadota</taxon>
        <taxon>Gammaproteobacteria</taxon>
        <taxon>Lysobacterales</taxon>
        <taxon>Rhodanobacteraceae</taxon>
        <taxon>Dyella</taxon>
    </lineage>
</organism>
<feature type="transmembrane region" description="Helical" evidence="1">
    <location>
        <begin position="104"/>
        <end position="131"/>
    </location>
</feature>
<keyword evidence="1" id="KW-0812">Transmembrane</keyword>
<dbReference type="EMBL" id="RYZR01000003">
    <property type="protein sequence ID" value="RUL65802.1"/>
    <property type="molecule type" value="Genomic_DNA"/>
</dbReference>
<evidence type="ECO:0000256" key="1">
    <source>
        <dbReference type="SAM" id="Phobius"/>
    </source>
</evidence>
<dbReference type="OrthoDB" id="1348882at2"/>
<evidence type="ECO:0008006" key="4">
    <source>
        <dbReference type="Google" id="ProtNLM"/>
    </source>
</evidence>
<keyword evidence="1" id="KW-1133">Transmembrane helix</keyword>
<gene>
    <name evidence="2" type="ORF">EKH79_03565</name>
</gene>
<accession>A0A3S0WQ51</accession>
<reference evidence="2 3" key="1">
    <citation type="submission" date="2018-12" db="EMBL/GenBank/DDBJ databases">
        <title>Dyella dinghuensis sp. nov. DHOA06 and Dyella choica sp. nov. 4M-K27, isolated from forest soil.</title>
        <authorList>
            <person name="Qiu L.-H."/>
            <person name="Gao Z.-H."/>
        </authorList>
    </citation>
    <scope>NUCLEOTIDE SEQUENCE [LARGE SCALE GENOMIC DNA]</scope>
    <source>
        <strain evidence="2 3">DHOA06</strain>
    </source>
</reference>
<sequence>MQGLRELLYSVQSKAGPDFSGVGVLVCDEPENIPIYPLRPLSVPRAHTALDDYLAEISTLSSEFHDGFHVISTQGQLLKVAQYFSPPIVSSATIDYRRRFGGRYLAALFGSALSPVSMAGIASHGFGIALFRDGIEVHFEDTA</sequence>
<dbReference type="Proteomes" id="UP000267077">
    <property type="component" value="Unassembled WGS sequence"/>
</dbReference>
<dbReference type="RefSeq" id="WP_126672434.1">
    <property type="nucleotide sequence ID" value="NZ_RYZR01000003.1"/>
</dbReference>
<dbReference type="AlphaFoldDB" id="A0A3S0WQ51"/>
<protein>
    <recommendedName>
        <fullName evidence="4">DAC domain-containing protein</fullName>
    </recommendedName>
</protein>
<keyword evidence="1" id="KW-0472">Membrane</keyword>
<evidence type="ECO:0000313" key="3">
    <source>
        <dbReference type="Proteomes" id="UP000267077"/>
    </source>
</evidence>
<comment type="caution">
    <text evidence="2">The sequence shown here is derived from an EMBL/GenBank/DDBJ whole genome shotgun (WGS) entry which is preliminary data.</text>
</comment>
<proteinExistence type="predicted"/>
<name>A0A3S0WQ51_9GAMM</name>
<keyword evidence="3" id="KW-1185">Reference proteome</keyword>
<evidence type="ECO:0000313" key="2">
    <source>
        <dbReference type="EMBL" id="RUL65802.1"/>
    </source>
</evidence>